<protein>
    <recommendedName>
        <fullName evidence="1">Transposase-associated domain-containing protein</fullName>
    </recommendedName>
</protein>
<dbReference type="AlphaFoldDB" id="A0A7N2KWM4"/>
<proteinExistence type="predicted"/>
<organism evidence="2 3">
    <name type="scientific">Quercus lobata</name>
    <name type="common">Valley oak</name>
    <dbReference type="NCBI Taxonomy" id="97700"/>
    <lineage>
        <taxon>Eukaryota</taxon>
        <taxon>Viridiplantae</taxon>
        <taxon>Streptophyta</taxon>
        <taxon>Embryophyta</taxon>
        <taxon>Tracheophyta</taxon>
        <taxon>Spermatophyta</taxon>
        <taxon>Magnoliopsida</taxon>
        <taxon>eudicotyledons</taxon>
        <taxon>Gunneridae</taxon>
        <taxon>Pentapetalae</taxon>
        <taxon>rosids</taxon>
        <taxon>fabids</taxon>
        <taxon>Fagales</taxon>
        <taxon>Fagaceae</taxon>
        <taxon>Quercus</taxon>
    </lineage>
</organism>
<name>A0A7N2KWM4_QUELO</name>
<evidence type="ECO:0000259" key="1">
    <source>
        <dbReference type="Pfam" id="PF13963"/>
    </source>
</evidence>
<accession>A0A7N2KWM4</accession>
<feature type="domain" description="Transposase-associated" evidence="1">
    <location>
        <begin position="5"/>
        <end position="76"/>
    </location>
</feature>
<keyword evidence="3" id="KW-1185">Reference proteome</keyword>
<dbReference type="InterPro" id="IPR029480">
    <property type="entry name" value="Transpos_assoc"/>
</dbReference>
<evidence type="ECO:0000313" key="3">
    <source>
        <dbReference type="Proteomes" id="UP000594261"/>
    </source>
</evidence>
<evidence type="ECO:0000313" key="2">
    <source>
        <dbReference type="EnsemblPlants" id="QL02p052500:mrna"/>
    </source>
</evidence>
<dbReference type="Gramene" id="QL02p052500:mrna">
    <property type="protein sequence ID" value="QL02p052500:mrna"/>
    <property type="gene ID" value="QL02p052500"/>
</dbReference>
<reference evidence="3" key="1">
    <citation type="journal article" date="2016" name="G3 (Bethesda)">
        <title>First Draft Assembly and Annotation of the Genome of a California Endemic Oak Quercus lobata Nee (Fagaceae).</title>
        <authorList>
            <person name="Sork V.L."/>
            <person name="Fitz-Gibbon S.T."/>
            <person name="Puiu D."/>
            <person name="Crepeau M."/>
            <person name="Gugger P.F."/>
            <person name="Sherman R."/>
            <person name="Stevens K."/>
            <person name="Langley C.H."/>
            <person name="Pellegrini M."/>
            <person name="Salzberg S.L."/>
        </authorList>
    </citation>
    <scope>NUCLEOTIDE SEQUENCE [LARGE SCALE GENOMIC DNA]</scope>
    <source>
        <strain evidence="3">cv. SW786</strain>
    </source>
</reference>
<dbReference type="InParanoid" id="A0A7N2KWM4"/>
<sequence length="211" mass="24595">MDKSLMDKKRFSRKYLQVVKDFIQFAKQNGIRVDGKISCPCKRFSNVYYFEPLVVKDHLVTNGVCFVYDPWFCHEESTSVATSSRARNTKVEEDLNGECDNIRGMLHEMFSRHSQLMDEYGGANALERPTGEVYYVVDERHLDWVVAIKTKPRDVFDDNNGEISEDDVDTYCENEPFNVPVEDTLQEVAENLSWIRHNGDDICYFEFDEDV</sequence>
<dbReference type="Proteomes" id="UP000594261">
    <property type="component" value="Chromosome 2"/>
</dbReference>
<dbReference type="EnsemblPlants" id="QL02p052500:mrna">
    <property type="protein sequence ID" value="QL02p052500:mrna"/>
    <property type="gene ID" value="QL02p052500"/>
</dbReference>
<reference evidence="2" key="2">
    <citation type="submission" date="2021-01" db="UniProtKB">
        <authorList>
            <consortium name="EnsemblPlants"/>
        </authorList>
    </citation>
    <scope>IDENTIFICATION</scope>
</reference>
<dbReference type="Pfam" id="PF13963">
    <property type="entry name" value="Transpos_assoc"/>
    <property type="match status" value="1"/>
</dbReference>